<sequence>MNLQKYLIIVIGIFIFLIFSIHPLYCQTIQQTITLEPGWNAVFLEIEPQNNTCTTIFSPYPVASVWTWNPKTSPVEYIQNPEELLPEHEQWLTWYPPERPYAYKTNLFS</sequence>
<evidence type="ECO:0000313" key="3">
    <source>
        <dbReference type="Proteomes" id="UP000189670"/>
    </source>
</evidence>
<evidence type="ECO:0000313" key="2">
    <source>
        <dbReference type="EMBL" id="ETR69323.1"/>
    </source>
</evidence>
<protein>
    <submittedName>
        <fullName evidence="2">Uncharacterized protein</fullName>
    </submittedName>
</protein>
<comment type="caution">
    <text evidence="2">The sequence shown here is derived from an EMBL/GenBank/DDBJ whole genome shotgun (WGS) entry which is preliminary data.</text>
</comment>
<dbReference type="Proteomes" id="UP000189670">
    <property type="component" value="Unassembled WGS sequence"/>
</dbReference>
<keyword evidence="1" id="KW-0472">Membrane</keyword>
<accession>A0A1V1P3E1</accession>
<name>A0A1V1P3E1_9BACT</name>
<reference evidence="3" key="1">
    <citation type="submission" date="2012-11" db="EMBL/GenBank/DDBJ databases">
        <authorList>
            <person name="Lucero-Rivera Y.E."/>
            <person name="Tovar-Ramirez D."/>
        </authorList>
    </citation>
    <scope>NUCLEOTIDE SEQUENCE [LARGE SCALE GENOMIC DNA]</scope>
    <source>
        <strain evidence="3">Araruama</strain>
    </source>
</reference>
<proteinExistence type="predicted"/>
<keyword evidence="1" id="KW-0812">Transmembrane</keyword>
<gene>
    <name evidence="2" type="ORF">OMM_09707</name>
</gene>
<evidence type="ECO:0000256" key="1">
    <source>
        <dbReference type="SAM" id="Phobius"/>
    </source>
</evidence>
<dbReference type="AlphaFoldDB" id="A0A1V1P3E1"/>
<dbReference type="EMBL" id="ATBP01000673">
    <property type="protein sequence ID" value="ETR69323.1"/>
    <property type="molecule type" value="Genomic_DNA"/>
</dbReference>
<keyword evidence="1" id="KW-1133">Transmembrane helix</keyword>
<feature type="transmembrane region" description="Helical" evidence="1">
    <location>
        <begin position="7"/>
        <end position="25"/>
    </location>
</feature>
<organism evidence="2 3">
    <name type="scientific">Candidatus Magnetoglobus multicellularis str. Araruama</name>
    <dbReference type="NCBI Taxonomy" id="890399"/>
    <lineage>
        <taxon>Bacteria</taxon>
        <taxon>Pseudomonadati</taxon>
        <taxon>Thermodesulfobacteriota</taxon>
        <taxon>Desulfobacteria</taxon>
        <taxon>Desulfobacterales</taxon>
        <taxon>Desulfobacteraceae</taxon>
        <taxon>Candidatus Magnetoglobus</taxon>
    </lineage>
</organism>